<accession>A0A2I2GFN6</accession>
<dbReference type="EMBL" id="MSFO01000002">
    <property type="protein sequence ID" value="PLB51694.1"/>
    <property type="molecule type" value="Genomic_DNA"/>
</dbReference>
<protein>
    <submittedName>
        <fullName evidence="1">Uncharacterized protein</fullName>
    </submittedName>
</protein>
<proteinExistence type="predicted"/>
<sequence length="158" mass="18065">MAGGKEQVHHAASHIESSQRPRIGCETRLRRRLPLRFIASNWRLRVHCQADLSRLEKVRAYNVNTRVSRSSTTCCIGFFFVGHPAAPFFICPFLGETRLFTLCMYGCIRRKRFSGLSWEAGGSVAQRRDYIMGSTIRMSLCSGEYEKRFMTHATLSPL</sequence>
<dbReference type="AlphaFoldDB" id="A0A2I2GFN6"/>
<dbReference type="GeneID" id="36563114"/>
<gene>
    <name evidence="1" type="ORF">P170DRAFT_83508</name>
</gene>
<keyword evidence="2" id="KW-1185">Reference proteome</keyword>
<evidence type="ECO:0000313" key="1">
    <source>
        <dbReference type="EMBL" id="PLB51694.1"/>
    </source>
</evidence>
<name>A0A2I2GFN6_9EURO</name>
<dbReference type="Proteomes" id="UP000234275">
    <property type="component" value="Unassembled WGS sequence"/>
</dbReference>
<dbReference type="RefSeq" id="XP_024706996.1">
    <property type="nucleotide sequence ID" value="XM_024855407.1"/>
</dbReference>
<organism evidence="1 2">
    <name type="scientific">Aspergillus steynii IBT 23096</name>
    <dbReference type="NCBI Taxonomy" id="1392250"/>
    <lineage>
        <taxon>Eukaryota</taxon>
        <taxon>Fungi</taxon>
        <taxon>Dikarya</taxon>
        <taxon>Ascomycota</taxon>
        <taxon>Pezizomycotina</taxon>
        <taxon>Eurotiomycetes</taxon>
        <taxon>Eurotiomycetidae</taxon>
        <taxon>Eurotiales</taxon>
        <taxon>Aspergillaceae</taxon>
        <taxon>Aspergillus</taxon>
        <taxon>Aspergillus subgen. Circumdati</taxon>
    </lineage>
</organism>
<comment type="caution">
    <text evidence="1">The sequence shown here is derived from an EMBL/GenBank/DDBJ whole genome shotgun (WGS) entry which is preliminary data.</text>
</comment>
<dbReference type="VEuPathDB" id="FungiDB:P170DRAFT_83508"/>
<evidence type="ECO:0000313" key="2">
    <source>
        <dbReference type="Proteomes" id="UP000234275"/>
    </source>
</evidence>
<reference evidence="1 2" key="1">
    <citation type="submission" date="2016-12" db="EMBL/GenBank/DDBJ databases">
        <title>The genomes of Aspergillus section Nigri reveals drivers in fungal speciation.</title>
        <authorList>
            <consortium name="DOE Joint Genome Institute"/>
            <person name="Vesth T.C."/>
            <person name="Nybo J."/>
            <person name="Theobald S."/>
            <person name="Brandl J."/>
            <person name="Frisvad J.C."/>
            <person name="Nielsen K.F."/>
            <person name="Lyhne E.K."/>
            <person name="Kogle M.E."/>
            <person name="Kuo A."/>
            <person name="Riley R."/>
            <person name="Clum A."/>
            <person name="Nolan M."/>
            <person name="Lipzen A."/>
            <person name="Salamov A."/>
            <person name="Henrissat B."/>
            <person name="Wiebenga A."/>
            <person name="De Vries R.P."/>
            <person name="Grigoriev I.V."/>
            <person name="Mortensen U.H."/>
            <person name="Andersen M.R."/>
            <person name="Baker S.E."/>
        </authorList>
    </citation>
    <scope>NUCLEOTIDE SEQUENCE [LARGE SCALE GENOMIC DNA]</scope>
    <source>
        <strain evidence="1 2">IBT 23096</strain>
    </source>
</reference>